<feature type="transmembrane region" description="Helical" evidence="12">
    <location>
        <begin position="12"/>
        <end position="39"/>
    </location>
</feature>
<organism evidence="13 14">
    <name type="scientific">Allopseudospirillum japonicum</name>
    <dbReference type="NCBI Taxonomy" id="64971"/>
    <lineage>
        <taxon>Bacteria</taxon>
        <taxon>Pseudomonadati</taxon>
        <taxon>Pseudomonadota</taxon>
        <taxon>Gammaproteobacteria</taxon>
        <taxon>Oceanospirillales</taxon>
        <taxon>Oceanospirillaceae</taxon>
        <taxon>Allopseudospirillum</taxon>
    </lineage>
</organism>
<evidence type="ECO:0000313" key="13">
    <source>
        <dbReference type="EMBL" id="SEI76038.1"/>
    </source>
</evidence>
<accession>A0A1H6T7L8</accession>
<proteinExistence type="inferred from homology"/>
<dbReference type="NCBIfam" id="TIGR00203">
    <property type="entry name" value="cydB"/>
    <property type="match status" value="1"/>
</dbReference>
<dbReference type="Pfam" id="PF02322">
    <property type="entry name" value="Cyt_bd_oxida_II"/>
    <property type="match status" value="1"/>
</dbReference>
<name>A0A1H6T7L8_9GAMM</name>
<reference evidence="14" key="1">
    <citation type="submission" date="2016-10" db="EMBL/GenBank/DDBJ databases">
        <authorList>
            <person name="Varghese N."/>
            <person name="Submissions S."/>
        </authorList>
    </citation>
    <scope>NUCLEOTIDE SEQUENCE [LARGE SCALE GENOMIC DNA]</scope>
    <source>
        <strain evidence="14">DSM 7165</strain>
    </source>
</reference>
<protein>
    <submittedName>
        <fullName evidence="13">Cytochrome d ubiquinol oxidase subunit II</fullName>
    </submittedName>
</protein>
<evidence type="ECO:0000256" key="4">
    <source>
        <dbReference type="ARBA" id="ARBA00022475"/>
    </source>
</evidence>
<feature type="transmembrane region" description="Helical" evidence="12">
    <location>
        <begin position="119"/>
        <end position="141"/>
    </location>
</feature>
<feature type="transmembrane region" description="Helical" evidence="12">
    <location>
        <begin position="291"/>
        <end position="316"/>
    </location>
</feature>
<dbReference type="GO" id="GO:0009055">
    <property type="term" value="F:electron transfer activity"/>
    <property type="evidence" value="ECO:0007669"/>
    <property type="project" value="TreeGrafter"/>
</dbReference>
<feature type="transmembrane region" description="Helical" evidence="12">
    <location>
        <begin position="336"/>
        <end position="358"/>
    </location>
</feature>
<dbReference type="InterPro" id="IPR003317">
    <property type="entry name" value="Cyt-d_oxidase_su2"/>
</dbReference>
<dbReference type="AlphaFoldDB" id="A0A1H6T7L8"/>
<feature type="transmembrane region" description="Helical" evidence="12">
    <location>
        <begin position="77"/>
        <end position="99"/>
    </location>
</feature>
<evidence type="ECO:0000256" key="6">
    <source>
        <dbReference type="ARBA" id="ARBA00022692"/>
    </source>
</evidence>
<keyword evidence="9 12" id="KW-1133">Transmembrane helix</keyword>
<dbReference type="STRING" id="64971.SAMN05421831_109103"/>
<dbReference type="RefSeq" id="WP_093310769.1">
    <property type="nucleotide sequence ID" value="NZ_FNYH01000009.1"/>
</dbReference>
<keyword evidence="4" id="KW-1003">Cell membrane</keyword>
<dbReference type="GO" id="GO:0005886">
    <property type="term" value="C:plasma membrane"/>
    <property type="evidence" value="ECO:0007669"/>
    <property type="project" value="UniProtKB-SubCell"/>
</dbReference>
<evidence type="ECO:0000256" key="9">
    <source>
        <dbReference type="ARBA" id="ARBA00022989"/>
    </source>
</evidence>
<evidence type="ECO:0000313" key="14">
    <source>
        <dbReference type="Proteomes" id="UP000242999"/>
    </source>
</evidence>
<dbReference type="EMBL" id="FNYH01000009">
    <property type="protein sequence ID" value="SEI76038.1"/>
    <property type="molecule type" value="Genomic_DNA"/>
</dbReference>
<keyword evidence="8" id="KW-0249">Electron transport</keyword>
<keyword evidence="11 12" id="KW-0472">Membrane</keyword>
<gene>
    <name evidence="13" type="ORF">SAMN05421831_109103</name>
</gene>
<keyword evidence="5" id="KW-0349">Heme</keyword>
<sequence length="380" mass="42198">MWDYETLKIIWWGLIAVLLIGFTLTDGFDLGAAILLPWVARTDDERRVVINAVAPHWDGNQVWLITAGGALFAAWPLVYAAAFSGFYLAMLLVLFALFLRPVGFDYRSKLENPHWRMSWDWALFVGGLVPSIIFGVAFGNLFQGVPLAFDEFLRPSYQGGFWQLLNPLGLLVGLVSVSLITLHGAGWLMLRTPKDSQVWQRSRFMAQGAASLFMLTFILSGLVVSFSTQGYQMAADTNYGATLTPLMTQITADNPGWLSNYARYPWLILAPALGLGGALLAGWLTRYAYGYVFLASSITIVGTLLTAGGALFPFIMPSSLNPHFSLTMWDAVSSEMTLNIMTWVAILFVPLVLSYSAWCYIKMWRRLSPADIQADAHSLY</sequence>
<keyword evidence="6 12" id="KW-0812">Transmembrane</keyword>
<evidence type="ECO:0000256" key="3">
    <source>
        <dbReference type="ARBA" id="ARBA00022448"/>
    </source>
</evidence>
<keyword evidence="7" id="KW-0479">Metal-binding</keyword>
<dbReference type="PANTHER" id="PTHR43141">
    <property type="entry name" value="CYTOCHROME BD2 SUBUNIT II"/>
    <property type="match status" value="1"/>
</dbReference>
<feature type="transmembrane region" description="Helical" evidence="12">
    <location>
        <begin position="161"/>
        <end position="183"/>
    </location>
</feature>
<evidence type="ECO:0000256" key="12">
    <source>
        <dbReference type="SAM" id="Phobius"/>
    </source>
</evidence>
<evidence type="ECO:0000256" key="11">
    <source>
        <dbReference type="ARBA" id="ARBA00023136"/>
    </source>
</evidence>
<dbReference type="PANTHER" id="PTHR43141:SF5">
    <property type="entry name" value="CYTOCHROME BD-I UBIQUINOL OXIDASE SUBUNIT 2"/>
    <property type="match status" value="1"/>
</dbReference>
<evidence type="ECO:0000256" key="5">
    <source>
        <dbReference type="ARBA" id="ARBA00022617"/>
    </source>
</evidence>
<evidence type="ECO:0000256" key="10">
    <source>
        <dbReference type="ARBA" id="ARBA00023004"/>
    </source>
</evidence>
<feature type="transmembrane region" description="Helical" evidence="12">
    <location>
        <begin position="264"/>
        <end position="284"/>
    </location>
</feature>
<dbReference type="Proteomes" id="UP000242999">
    <property type="component" value="Unassembled WGS sequence"/>
</dbReference>
<comment type="subcellular location">
    <subcellularLocation>
        <location evidence="1">Cell membrane</location>
        <topology evidence="1">Multi-pass membrane protein</topology>
    </subcellularLocation>
</comment>
<evidence type="ECO:0000256" key="7">
    <source>
        <dbReference type="ARBA" id="ARBA00022723"/>
    </source>
</evidence>
<dbReference type="GO" id="GO:0046872">
    <property type="term" value="F:metal ion binding"/>
    <property type="evidence" value="ECO:0007669"/>
    <property type="project" value="UniProtKB-KW"/>
</dbReference>
<dbReference type="OrthoDB" id="9776710at2"/>
<evidence type="ECO:0000256" key="2">
    <source>
        <dbReference type="ARBA" id="ARBA00007543"/>
    </source>
</evidence>
<comment type="similarity">
    <text evidence="2">Belongs to the cytochrome ubiquinol oxidase subunit 2 family.</text>
</comment>
<dbReference type="GO" id="GO:0016682">
    <property type="term" value="F:oxidoreductase activity, acting on diphenols and related substances as donors, oxygen as acceptor"/>
    <property type="evidence" value="ECO:0007669"/>
    <property type="project" value="TreeGrafter"/>
</dbReference>
<feature type="transmembrane region" description="Helical" evidence="12">
    <location>
        <begin position="204"/>
        <end position="226"/>
    </location>
</feature>
<dbReference type="GO" id="GO:0019646">
    <property type="term" value="P:aerobic electron transport chain"/>
    <property type="evidence" value="ECO:0007669"/>
    <property type="project" value="TreeGrafter"/>
</dbReference>
<keyword evidence="10" id="KW-0408">Iron</keyword>
<evidence type="ECO:0000256" key="1">
    <source>
        <dbReference type="ARBA" id="ARBA00004651"/>
    </source>
</evidence>
<keyword evidence="3" id="KW-0813">Transport</keyword>
<dbReference type="GO" id="GO:0070069">
    <property type="term" value="C:cytochrome complex"/>
    <property type="evidence" value="ECO:0007669"/>
    <property type="project" value="TreeGrafter"/>
</dbReference>
<keyword evidence="14" id="KW-1185">Reference proteome</keyword>
<dbReference type="PIRSF" id="PIRSF000267">
    <property type="entry name" value="Cyt_oxidse_sub2"/>
    <property type="match status" value="1"/>
</dbReference>
<evidence type="ECO:0000256" key="8">
    <source>
        <dbReference type="ARBA" id="ARBA00022982"/>
    </source>
</evidence>